<organism evidence="1 2">
    <name type="scientific">Sphingomonas abaci</name>
    <dbReference type="NCBI Taxonomy" id="237611"/>
    <lineage>
        <taxon>Bacteria</taxon>
        <taxon>Pseudomonadati</taxon>
        <taxon>Pseudomonadota</taxon>
        <taxon>Alphaproteobacteria</taxon>
        <taxon>Sphingomonadales</taxon>
        <taxon>Sphingomonadaceae</taxon>
        <taxon>Sphingomonas</taxon>
    </lineage>
</organism>
<accession>A0A7W7EZV5</accession>
<proteinExistence type="predicted"/>
<gene>
    <name evidence="1" type="ORF">GGQ96_001863</name>
</gene>
<dbReference type="Proteomes" id="UP000574769">
    <property type="component" value="Unassembled WGS sequence"/>
</dbReference>
<keyword evidence="2" id="KW-1185">Reference proteome</keyword>
<evidence type="ECO:0008006" key="3">
    <source>
        <dbReference type="Google" id="ProtNLM"/>
    </source>
</evidence>
<dbReference type="AlphaFoldDB" id="A0A7W7EZV5"/>
<evidence type="ECO:0000313" key="1">
    <source>
        <dbReference type="EMBL" id="MBB4617735.1"/>
    </source>
</evidence>
<name>A0A7W7EZV5_9SPHN</name>
<comment type="caution">
    <text evidence="1">The sequence shown here is derived from an EMBL/GenBank/DDBJ whole genome shotgun (WGS) entry which is preliminary data.</text>
</comment>
<dbReference type="RefSeq" id="WP_184113862.1">
    <property type="nucleotide sequence ID" value="NZ_JACHNY010000003.1"/>
</dbReference>
<protein>
    <recommendedName>
        <fullName evidence="3">WYL domain-containing protein</fullName>
    </recommendedName>
</protein>
<sequence length="113" mass="12660">MSATIERQPTTPPPSPAVIFEAIVKQLAVAATYNRGDVTLAPHAIYTRHDEIYVDALTLDRDGKPPREEKIGTFKLAGLGALRITPRRFQPSALYQPGEKRYEHTMLMEIERG</sequence>
<dbReference type="EMBL" id="JACHNY010000003">
    <property type="protein sequence ID" value="MBB4617735.1"/>
    <property type="molecule type" value="Genomic_DNA"/>
</dbReference>
<evidence type="ECO:0000313" key="2">
    <source>
        <dbReference type="Proteomes" id="UP000574769"/>
    </source>
</evidence>
<reference evidence="1 2" key="1">
    <citation type="submission" date="2020-08" db="EMBL/GenBank/DDBJ databases">
        <title>Genomic Encyclopedia of Type Strains, Phase IV (KMG-IV): sequencing the most valuable type-strain genomes for metagenomic binning, comparative biology and taxonomic classification.</title>
        <authorList>
            <person name="Goeker M."/>
        </authorList>
    </citation>
    <scope>NUCLEOTIDE SEQUENCE [LARGE SCALE GENOMIC DNA]</scope>
    <source>
        <strain evidence="1 2">DSM 15867</strain>
    </source>
</reference>